<protein>
    <submittedName>
        <fullName evidence="3">Alpha/beta hydrolase</fullName>
    </submittedName>
</protein>
<name>A0ABU8E1Q5_9ACTN</name>
<dbReference type="RefSeq" id="WP_225232656.1">
    <property type="nucleotide sequence ID" value="NZ_JBAPLV010000002.1"/>
</dbReference>
<dbReference type="Pfam" id="PF08386">
    <property type="entry name" value="Abhydrolase_4"/>
    <property type="match status" value="1"/>
</dbReference>
<dbReference type="InterPro" id="IPR000073">
    <property type="entry name" value="AB_hydrolase_1"/>
</dbReference>
<dbReference type="EMBL" id="JBAPLV010000002">
    <property type="protein sequence ID" value="MEI4277482.1"/>
    <property type="molecule type" value="Genomic_DNA"/>
</dbReference>
<feature type="domain" description="AB hydrolase-1" evidence="1">
    <location>
        <begin position="24"/>
        <end position="129"/>
    </location>
</feature>
<evidence type="ECO:0000259" key="1">
    <source>
        <dbReference type="Pfam" id="PF00561"/>
    </source>
</evidence>
<dbReference type="Gene3D" id="3.40.50.1820">
    <property type="entry name" value="alpha/beta hydrolase"/>
    <property type="match status" value="1"/>
</dbReference>
<dbReference type="InterPro" id="IPR013595">
    <property type="entry name" value="Pept_S33_TAP-like_C"/>
</dbReference>
<keyword evidence="4" id="KW-1185">Reference proteome</keyword>
<organism evidence="3 4">
    <name type="scientific">Klenkia terrae</name>
    <dbReference type="NCBI Taxonomy" id="1052259"/>
    <lineage>
        <taxon>Bacteria</taxon>
        <taxon>Bacillati</taxon>
        <taxon>Actinomycetota</taxon>
        <taxon>Actinomycetes</taxon>
        <taxon>Geodermatophilales</taxon>
        <taxon>Geodermatophilaceae</taxon>
        <taxon>Klenkia</taxon>
    </lineage>
</organism>
<dbReference type="PANTHER" id="PTHR43433">
    <property type="entry name" value="HYDROLASE, ALPHA/BETA FOLD FAMILY PROTEIN"/>
    <property type="match status" value="1"/>
</dbReference>
<accession>A0ABU8E1Q5</accession>
<proteinExistence type="predicted"/>
<dbReference type="Pfam" id="PF00561">
    <property type="entry name" value="Abhydrolase_1"/>
    <property type="match status" value="1"/>
</dbReference>
<keyword evidence="3" id="KW-0378">Hydrolase</keyword>
<dbReference type="Proteomes" id="UP001373496">
    <property type="component" value="Unassembled WGS sequence"/>
</dbReference>
<dbReference type="InterPro" id="IPR029058">
    <property type="entry name" value="AB_hydrolase_fold"/>
</dbReference>
<evidence type="ECO:0000259" key="2">
    <source>
        <dbReference type="Pfam" id="PF08386"/>
    </source>
</evidence>
<feature type="domain" description="Peptidase S33 tripeptidyl aminopeptidase-like C-terminal" evidence="2">
    <location>
        <begin position="214"/>
        <end position="258"/>
    </location>
</feature>
<dbReference type="InterPro" id="IPR050471">
    <property type="entry name" value="AB_hydrolase"/>
</dbReference>
<dbReference type="GO" id="GO:0016787">
    <property type="term" value="F:hydrolase activity"/>
    <property type="evidence" value="ECO:0007669"/>
    <property type="project" value="UniProtKB-KW"/>
</dbReference>
<reference evidence="3 4" key="1">
    <citation type="submission" date="2024-03" db="EMBL/GenBank/DDBJ databases">
        <title>Draft genome sequence of Klenkia terrae.</title>
        <authorList>
            <person name="Duangmal K."/>
            <person name="Chantavorakit T."/>
        </authorList>
    </citation>
    <scope>NUCLEOTIDE SEQUENCE [LARGE SCALE GENOMIC DNA]</scope>
    <source>
        <strain evidence="3 4">JCM 17786</strain>
    </source>
</reference>
<evidence type="ECO:0000313" key="3">
    <source>
        <dbReference type="EMBL" id="MEI4277482.1"/>
    </source>
</evidence>
<evidence type="ECO:0000313" key="4">
    <source>
        <dbReference type="Proteomes" id="UP001373496"/>
    </source>
</evidence>
<gene>
    <name evidence="3" type="ORF">UXQ13_03305</name>
</gene>
<sequence>MERTVPVADGVELWVEERGDPGAPAVLLVMGAASSGLFWPDALVDRLARSYRVVRYDHRDTGRSTAGSSYALRELADDAVAVLDGLGIDRAHVVGMSMGGLLTQLLLLDHPDRLLSATLFGTGPLGGAPGEPAPGPSAELLAFWATMGEPRDDEAELAWRVEHWRLLHGDGIPVDPAEWRAQELRVAEHSGGLLPATAHATADQSGLARGAELASVAVPVLVVEAPADPAYPPPNARRLADALGNAHVVTVPGMGHALPAAVLAPLADAIEAQLVSPRGAGDRPG</sequence>
<comment type="caution">
    <text evidence="3">The sequence shown here is derived from an EMBL/GenBank/DDBJ whole genome shotgun (WGS) entry which is preliminary data.</text>
</comment>
<dbReference type="SUPFAM" id="SSF53474">
    <property type="entry name" value="alpha/beta-Hydrolases"/>
    <property type="match status" value="1"/>
</dbReference>
<dbReference type="PANTHER" id="PTHR43433:SF5">
    <property type="entry name" value="AB HYDROLASE-1 DOMAIN-CONTAINING PROTEIN"/>
    <property type="match status" value="1"/>
</dbReference>